<gene>
    <name evidence="3" type="ORF">KOI35_23790</name>
</gene>
<dbReference type="Proteomes" id="UP001519654">
    <property type="component" value="Unassembled WGS sequence"/>
</dbReference>
<feature type="transmembrane region" description="Helical" evidence="2">
    <location>
        <begin position="21"/>
        <end position="45"/>
    </location>
</feature>
<name>A0ABS5YSV7_9ACTN</name>
<feature type="transmembrane region" description="Helical" evidence="2">
    <location>
        <begin position="112"/>
        <end position="131"/>
    </location>
</feature>
<evidence type="ECO:0000256" key="2">
    <source>
        <dbReference type="SAM" id="Phobius"/>
    </source>
</evidence>
<proteinExistence type="predicted"/>
<keyword evidence="2" id="KW-0472">Membrane</keyword>
<feature type="region of interest" description="Disordered" evidence="1">
    <location>
        <begin position="181"/>
        <end position="264"/>
    </location>
</feature>
<keyword evidence="2" id="KW-0812">Transmembrane</keyword>
<sequence length="264" mass="28418">MERHGQGHTCRSAHSVPKGPPLGWHVATWVTVGLCVLLAVCSMALSAMRLRLPPPGEPIPRTDDFLVFGLLSVAWFVLAAGVLIAFLVFGRSTRRVKERFSDETRWYERPRIVGRLYGAMVLVSILVQLFSGAGWRQILIAVTVVRIVGIALLAGSVLLTWARVLRLAADSAALSRAAAATPPPASRYSFPDDAGPGPDDAGPGPDSPGGAWPPGAASSPIVEQSRGLAPHKVPLTAQASEADWNPHHWDPEIEDDINRRRRAT</sequence>
<feature type="transmembrane region" description="Helical" evidence="2">
    <location>
        <begin position="137"/>
        <end position="161"/>
    </location>
</feature>
<accession>A0ABS5YSV7</accession>
<dbReference type="EMBL" id="JAHKKG010000007">
    <property type="protein sequence ID" value="MBU2666534.1"/>
    <property type="molecule type" value="Genomic_DNA"/>
</dbReference>
<feature type="transmembrane region" description="Helical" evidence="2">
    <location>
        <begin position="65"/>
        <end position="91"/>
    </location>
</feature>
<dbReference type="RefSeq" id="WP_215790173.1">
    <property type="nucleotide sequence ID" value="NZ_JAHKKG010000007.1"/>
</dbReference>
<reference evidence="3 4" key="1">
    <citation type="submission" date="2021-06" db="EMBL/GenBank/DDBJ databases">
        <title>Actinoplanes lichenicola sp. nov., and Actinoplanes ovalisporus sp. nov., isolated from lichen in Thailand.</title>
        <authorList>
            <person name="Saeng-In P."/>
            <person name="Kanchanasin P."/>
            <person name="Yuki M."/>
            <person name="Kudo T."/>
            <person name="Ohkuma M."/>
            <person name="Phongsopitanun W."/>
            <person name="Tanasupawat S."/>
        </authorList>
    </citation>
    <scope>NUCLEOTIDE SEQUENCE [LARGE SCALE GENOMIC DNA]</scope>
    <source>
        <strain evidence="3 4">NBRC 110975</strain>
    </source>
</reference>
<comment type="caution">
    <text evidence="3">The sequence shown here is derived from an EMBL/GenBank/DDBJ whole genome shotgun (WGS) entry which is preliminary data.</text>
</comment>
<evidence type="ECO:0000313" key="3">
    <source>
        <dbReference type="EMBL" id="MBU2666534.1"/>
    </source>
</evidence>
<keyword evidence="4" id="KW-1185">Reference proteome</keyword>
<evidence type="ECO:0000313" key="4">
    <source>
        <dbReference type="Proteomes" id="UP001519654"/>
    </source>
</evidence>
<organism evidence="3 4">
    <name type="scientific">Paractinoplanes bogorensis</name>
    <dbReference type="NCBI Taxonomy" id="1610840"/>
    <lineage>
        <taxon>Bacteria</taxon>
        <taxon>Bacillati</taxon>
        <taxon>Actinomycetota</taxon>
        <taxon>Actinomycetes</taxon>
        <taxon>Micromonosporales</taxon>
        <taxon>Micromonosporaceae</taxon>
        <taxon>Paractinoplanes</taxon>
    </lineage>
</organism>
<evidence type="ECO:0000256" key="1">
    <source>
        <dbReference type="SAM" id="MobiDB-lite"/>
    </source>
</evidence>
<feature type="compositionally biased region" description="Low complexity" evidence="1">
    <location>
        <begin position="191"/>
        <end position="220"/>
    </location>
</feature>
<evidence type="ECO:0008006" key="5">
    <source>
        <dbReference type="Google" id="ProtNLM"/>
    </source>
</evidence>
<protein>
    <recommendedName>
        <fullName evidence="5">DUF2975 domain-containing protein</fullName>
    </recommendedName>
</protein>
<keyword evidence="2" id="KW-1133">Transmembrane helix</keyword>